<dbReference type="InterPro" id="IPR012312">
    <property type="entry name" value="Hemerythrin-like"/>
</dbReference>
<dbReference type="Pfam" id="PF01814">
    <property type="entry name" value="Hemerythrin"/>
    <property type="match status" value="1"/>
</dbReference>
<feature type="compositionally biased region" description="Basic and acidic residues" evidence="2">
    <location>
        <begin position="657"/>
        <end position="685"/>
    </location>
</feature>
<dbReference type="EMBL" id="JACCJC010000002">
    <property type="protein sequence ID" value="KAF6241203.1"/>
    <property type="molecule type" value="Genomic_DNA"/>
</dbReference>
<dbReference type="PANTHER" id="PTHR31834:SF8">
    <property type="entry name" value="TRANSFERASE, PUTATIVE (AFU_ORTHOLOGUE AFUA_6G14040)-RELATED"/>
    <property type="match status" value="1"/>
</dbReference>
<protein>
    <recommendedName>
        <fullName evidence="3">Hemerythrin-like domain-containing protein</fullName>
    </recommendedName>
</protein>
<dbReference type="OrthoDB" id="409543at2759"/>
<keyword evidence="5" id="KW-1185">Reference proteome</keyword>
<dbReference type="Pfam" id="PF04488">
    <property type="entry name" value="Gly_transf_sug"/>
    <property type="match status" value="1"/>
</dbReference>
<gene>
    <name evidence="4" type="ORF">HO173_000997</name>
</gene>
<dbReference type="Proteomes" id="UP000578531">
    <property type="component" value="Unassembled WGS sequence"/>
</dbReference>
<dbReference type="RefSeq" id="XP_037170451.1">
    <property type="nucleotide sequence ID" value="XM_037302944.1"/>
</dbReference>
<dbReference type="SUPFAM" id="SSF53448">
    <property type="entry name" value="Nucleotide-diphospho-sugar transferases"/>
    <property type="match status" value="1"/>
</dbReference>
<evidence type="ECO:0000313" key="4">
    <source>
        <dbReference type="EMBL" id="KAF6241203.1"/>
    </source>
</evidence>
<dbReference type="Gene3D" id="1.20.120.520">
    <property type="entry name" value="nmb1532 protein domain like"/>
    <property type="match status" value="1"/>
</dbReference>
<dbReference type="Gene3D" id="3.90.550.20">
    <property type="match status" value="1"/>
</dbReference>
<name>A0A8H6L9W3_9LECA</name>
<dbReference type="GO" id="GO:0000009">
    <property type="term" value="F:alpha-1,6-mannosyltransferase activity"/>
    <property type="evidence" value="ECO:0007669"/>
    <property type="project" value="InterPro"/>
</dbReference>
<evidence type="ECO:0000256" key="1">
    <source>
        <dbReference type="ARBA" id="ARBA00009003"/>
    </source>
</evidence>
<dbReference type="AlphaFoldDB" id="A0A8H6L9W3"/>
<dbReference type="InterPro" id="IPR029044">
    <property type="entry name" value="Nucleotide-diphossugar_trans"/>
</dbReference>
<comment type="caution">
    <text evidence="4">The sequence shown here is derived from an EMBL/GenBank/DDBJ whole genome shotgun (WGS) entry which is preliminary data.</text>
</comment>
<dbReference type="InterPro" id="IPR007577">
    <property type="entry name" value="GlycoTrfase_DXD_sugar-bd_CS"/>
</dbReference>
<reference evidence="4 5" key="1">
    <citation type="journal article" date="2020" name="Genomics">
        <title>Complete, high-quality genomes from long-read metagenomic sequencing of two wolf lichen thalli reveals enigmatic genome architecture.</title>
        <authorList>
            <person name="McKenzie S.K."/>
            <person name="Walston R.F."/>
            <person name="Allen J.L."/>
        </authorList>
    </citation>
    <scope>NUCLEOTIDE SEQUENCE [LARGE SCALE GENOMIC DNA]</scope>
    <source>
        <strain evidence="4">WasteWater2</strain>
    </source>
</reference>
<evidence type="ECO:0000313" key="5">
    <source>
        <dbReference type="Proteomes" id="UP000578531"/>
    </source>
</evidence>
<dbReference type="PANTHER" id="PTHR31834">
    <property type="entry name" value="INITIATION-SPECIFIC ALPHA-1,6-MANNOSYLTRANSFERASE"/>
    <property type="match status" value="1"/>
</dbReference>
<organism evidence="4 5">
    <name type="scientific">Letharia columbiana</name>
    <dbReference type="NCBI Taxonomy" id="112416"/>
    <lineage>
        <taxon>Eukaryota</taxon>
        <taxon>Fungi</taxon>
        <taxon>Dikarya</taxon>
        <taxon>Ascomycota</taxon>
        <taxon>Pezizomycotina</taxon>
        <taxon>Lecanoromycetes</taxon>
        <taxon>OSLEUM clade</taxon>
        <taxon>Lecanoromycetidae</taxon>
        <taxon>Lecanorales</taxon>
        <taxon>Lecanorineae</taxon>
        <taxon>Parmeliaceae</taxon>
        <taxon>Letharia</taxon>
    </lineage>
</organism>
<comment type="similarity">
    <text evidence="1">Belongs to the glycosyltransferase 32 family.</text>
</comment>
<dbReference type="GO" id="GO:0000136">
    <property type="term" value="C:mannan polymerase complex"/>
    <property type="evidence" value="ECO:0007669"/>
    <property type="project" value="TreeGrafter"/>
</dbReference>
<feature type="region of interest" description="Disordered" evidence="2">
    <location>
        <begin position="633"/>
        <end position="685"/>
    </location>
</feature>
<feature type="domain" description="Hemerythrin-like" evidence="3">
    <location>
        <begin position="70"/>
        <end position="166"/>
    </location>
</feature>
<feature type="compositionally biased region" description="Basic and acidic residues" evidence="2">
    <location>
        <begin position="633"/>
        <end position="648"/>
    </location>
</feature>
<evidence type="ECO:0000259" key="3">
    <source>
        <dbReference type="Pfam" id="PF01814"/>
    </source>
</evidence>
<sequence>MAAGKPLADGPYPLIGTPSKTQDIVTATSNPDIPAASVLQKSHAAIHAASECAVNSIYLQAPNVRNPSDIKDFLHFVILWGNFVDRHHETEEESIFPDLENFTGDKGLMQHSVEQHHAFHSGLQTLKNYASSTAPEDYSSDKRKSIIDGFGPTLQEHLVDEIDTLLTLKKYDSEGLMQVWKKEVFPFALGLADTTYEGGRHKFPPVPFFIPYIVHYWFSCKYAGTWRFAPCDFWGKPRPLEFFLSSKPIGFIAASGSPLTRLAYVVKADAAIGGVSPRRRMSQDETTGHVGQTVTLRGPWTLGQGKVMSAMGTIPYLSPPDLKSSRFLVIYCVISTLFCFRLIHLAKVNAVAPVDCPHPLASLALNASEHSPLFPRKIWQTSRTGPSGLDEKDRKAIQSWVKINQKHRYEILTQYSAESYVKDRFSHRPDIQEIFVDLQDPILRADFIRYLVLLGDGGVYSDIDTTSLIPIEDWVPSAYVNKVNLVVGVEYDTLDGGRWGDWSLDLQFCTWTILAKPGHLLMEMAVDRVVAGLKALARQQETTISGIRPSFMEVLNTTGPALFTGAVIEGLAHTTGTNFTWHNITGITESKLVGDVLILPINAFGSGQAHSKSGSPDENTALVQHLFKGSWKVDHPFGGKAEKAREQSDAQQGEAESSEKSSEHGEDSNSEEKQEKKYENKQDAN</sequence>
<dbReference type="GeneID" id="59282675"/>
<dbReference type="GO" id="GO:0006487">
    <property type="term" value="P:protein N-linked glycosylation"/>
    <property type="evidence" value="ECO:0007669"/>
    <property type="project" value="TreeGrafter"/>
</dbReference>
<proteinExistence type="inferred from homology"/>
<evidence type="ECO:0000256" key="2">
    <source>
        <dbReference type="SAM" id="MobiDB-lite"/>
    </source>
</evidence>
<accession>A0A8H6L9W3</accession>
<dbReference type="InterPro" id="IPR039367">
    <property type="entry name" value="Och1-like"/>
</dbReference>